<dbReference type="Pfam" id="PF01826">
    <property type="entry name" value="TIL"/>
    <property type="match status" value="1"/>
</dbReference>
<dbReference type="InterPro" id="IPR002919">
    <property type="entry name" value="TIL_dom"/>
</dbReference>
<keyword evidence="4" id="KW-1185">Reference proteome</keyword>
<dbReference type="SUPFAM" id="SSF57567">
    <property type="entry name" value="Serine protease inhibitors"/>
    <property type="match status" value="1"/>
</dbReference>
<accession>A0A9Q1BWG0</accession>
<dbReference type="EMBL" id="JAIZAY010000011">
    <property type="protein sequence ID" value="KAJ8033890.1"/>
    <property type="molecule type" value="Genomic_DNA"/>
</dbReference>
<dbReference type="Gene3D" id="2.10.25.10">
    <property type="entry name" value="Laminin"/>
    <property type="match status" value="1"/>
</dbReference>
<feature type="domain" description="TIL" evidence="2">
    <location>
        <begin position="52"/>
        <end position="106"/>
    </location>
</feature>
<evidence type="ECO:0000256" key="1">
    <source>
        <dbReference type="SAM" id="SignalP"/>
    </source>
</evidence>
<dbReference type="OrthoDB" id="5945029at2759"/>
<evidence type="ECO:0000313" key="3">
    <source>
        <dbReference type="EMBL" id="KAJ8033890.1"/>
    </source>
</evidence>
<reference evidence="3" key="1">
    <citation type="submission" date="2021-10" db="EMBL/GenBank/DDBJ databases">
        <title>Tropical sea cucumber genome reveals ecological adaptation and Cuvierian tubules defense mechanism.</title>
        <authorList>
            <person name="Chen T."/>
        </authorList>
    </citation>
    <scope>NUCLEOTIDE SEQUENCE</scope>
    <source>
        <strain evidence="3">Nanhai2018</strain>
        <tissue evidence="3">Muscle</tissue>
    </source>
</reference>
<proteinExistence type="predicted"/>
<evidence type="ECO:0000259" key="2">
    <source>
        <dbReference type="Pfam" id="PF01826"/>
    </source>
</evidence>
<sequence>MKVLPNPVMICLLVMRCALNRNLITVQGELLERNARSTATEDLDQSFQVFDCPSNMVYGNCTCQPTCDDPSGNTKCFDHDCIVAETCICAEGFLQKDSDCVIPSDCGCFVSEYNSVIPV</sequence>
<feature type="chain" id="PRO_5040109245" description="TIL domain-containing protein" evidence="1">
    <location>
        <begin position="21"/>
        <end position="119"/>
    </location>
</feature>
<dbReference type="CDD" id="cd19941">
    <property type="entry name" value="TIL"/>
    <property type="match status" value="1"/>
</dbReference>
<keyword evidence="1" id="KW-0732">Signal</keyword>
<dbReference type="AlphaFoldDB" id="A0A9Q1BWG0"/>
<feature type="signal peptide" evidence="1">
    <location>
        <begin position="1"/>
        <end position="20"/>
    </location>
</feature>
<dbReference type="InterPro" id="IPR036084">
    <property type="entry name" value="Ser_inhib-like_sf"/>
</dbReference>
<evidence type="ECO:0000313" key="4">
    <source>
        <dbReference type="Proteomes" id="UP001152320"/>
    </source>
</evidence>
<protein>
    <recommendedName>
        <fullName evidence="2">TIL domain-containing protein</fullName>
    </recommendedName>
</protein>
<dbReference type="Proteomes" id="UP001152320">
    <property type="component" value="Chromosome 11"/>
</dbReference>
<name>A0A9Q1BWG0_HOLLE</name>
<gene>
    <name evidence="3" type="ORF">HOLleu_24268</name>
</gene>
<organism evidence="3 4">
    <name type="scientific">Holothuria leucospilota</name>
    <name type="common">Black long sea cucumber</name>
    <name type="synonym">Mertensiothuria leucospilota</name>
    <dbReference type="NCBI Taxonomy" id="206669"/>
    <lineage>
        <taxon>Eukaryota</taxon>
        <taxon>Metazoa</taxon>
        <taxon>Echinodermata</taxon>
        <taxon>Eleutherozoa</taxon>
        <taxon>Echinozoa</taxon>
        <taxon>Holothuroidea</taxon>
        <taxon>Aspidochirotacea</taxon>
        <taxon>Aspidochirotida</taxon>
        <taxon>Holothuriidae</taxon>
        <taxon>Holothuria</taxon>
    </lineage>
</organism>
<comment type="caution">
    <text evidence="3">The sequence shown here is derived from an EMBL/GenBank/DDBJ whole genome shotgun (WGS) entry which is preliminary data.</text>
</comment>